<evidence type="ECO:0000313" key="2">
    <source>
        <dbReference type="Proteomes" id="UP001196413"/>
    </source>
</evidence>
<reference evidence="1" key="1">
    <citation type="submission" date="2021-06" db="EMBL/GenBank/DDBJ databases">
        <title>Parelaphostrongylus tenuis whole genome reference sequence.</title>
        <authorList>
            <person name="Garwood T.J."/>
            <person name="Larsen P.A."/>
            <person name="Fountain-Jones N.M."/>
            <person name="Garbe J.R."/>
            <person name="Macchietto M.G."/>
            <person name="Kania S.A."/>
            <person name="Gerhold R.W."/>
            <person name="Richards J.E."/>
            <person name="Wolf T.M."/>
        </authorList>
    </citation>
    <scope>NUCLEOTIDE SEQUENCE</scope>
    <source>
        <strain evidence="1">MNPRO001-30</strain>
        <tissue evidence="1">Meninges</tissue>
    </source>
</reference>
<name>A0AAD5MZU0_PARTN</name>
<organism evidence="1 2">
    <name type="scientific">Parelaphostrongylus tenuis</name>
    <name type="common">Meningeal worm</name>
    <dbReference type="NCBI Taxonomy" id="148309"/>
    <lineage>
        <taxon>Eukaryota</taxon>
        <taxon>Metazoa</taxon>
        <taxon>Ecdysozoa</taxon>
        <taxon>Nematoda</taxon>
        <taxon>Chromadorea</taxon>
        <taxon>Rhabditida</taxon>
        <taxon>Rhabditina</taxon>
        <taxon>Rhabditomorpha</taxon>
        <taxon>Strongyloidea</taxon>
        <taxon>Metastrongylidae</taxon>
        <taxon>Parelaphostrongylus</taxon>
    </lineage>
</organism>
<accession>A0AAD5MZU0</accession>
<comment type="caution">
    <text evidence="1">The sequence shown here is derived from an EMBL/GenBank/DDBJ whole genome shotgun (WGS) entry which is preliminary data.</text>
</comment>
<gene>
    <name evidence="1" type="ORF">KIN20_015134</name>
</gene>
<keyword evidence="2" id="KW-1185">Reference proteome</keyword>
<dbReference type="Proteomes" id="UP001196413">
    <property type="component" value="Unassembled WGS sequence"/>
</dbReference>
<dbReference type="EMBL" id="JAHQIW010003036">
    <property type="protein sequence ID" value="KAJ1357091.1"/>
    <property type="molecule type" value="Genomic_DNA"/>
</dbReference>
<protein>
    <submittedName>
        <fullName evidence="1">Uncharacterized protein</fullName>
    </submittedName>
</protein>
<evidence type="ECO:0000313" key="1">
    <source>
        <dbReference type="EMBL" id="KAJ1357091.1"/>
    </source>
</evidence>
<dbReference type="AlphaFoldDB" id="A0AAD5MZU0"/>
<sequence>MLTHRALEQPITRIVGGMIDVAEHENLMHVAIKQVYDFEEAIRKLGNYSEMLSWQELCDLLGRRTAKIIL</sequence>
<proteinExistence type="predicted"/>